<comment type="caution">
    <text evidence="1">The sequence shown here is derived from an EMBL/GenBank/DDBJ whole genome shotgun (WGS) entry which is preliminary data.</text>
</comment>
<evidence type="ECO:0000313" key="2">
    <source>
        <dbReference type="Proteomes" id="UP000298433"/>
    </source>
</evidence>
<gene>
    <name evidence="1" type="ORF">E3T23_02755</name>
</gene>
<dbReference type="RefSeq" id="WP_134368874.1">
    <property type="nucleotide sequence ID" value="NZ_SOGN01000016.1"/>
</dbReference>
<accession>A0A4R8XWY9</accession>
<proteinExistence type="predicted"/>
<dbReference type="Proteomes" id="UP000298433">
    <property type="component" value="Unassembled WGS sequence"/>
</dbReference>
<keyword evidence="2" id="KW-1185">Reference proteome</keyword>
<dbReference type="OrthoDB" id="9937909at2"/>
<name>A0A4R8XWY9_9MICO</name>
<protein>
    <submittedName>
        <fullName evidence="1">Uncharacterized protein</fullName>
    </submittedName>
</protein>
<reference evidence="1 2" key="1">
    <citation type="submission" date="2019-03" db="EMBL/GenBank/DDBJ databases">
        <title>Genomics of glacier-inhabiting Cryobacterium strains.</title>
        <authorList>
            <person name="Liu Q."/>
            <person name="Xin Y.-H."/>
        </authorList>
    </citation>
    <scope>NUCLEOTIDE SEQUENCE [LARGE SCALE GENOMIC DNA]</scope>
    <source>
        <strain evidence="1 2">TMT2-48-2</strain>
    </source>
</reference>
<sequence length="108" mass="12161">MTIALVELAPGHPLLIAGWEAVDSGLIVEKRLGGSYQSPRAQLRRMESKAAYENGRRKNQARRFQQVIEVDSLVARGHAKAAALAEIGIDRTAYYEWRSRMREAFGYN</sequence>
<dbReference type="AlphaFoldDB" id="A0A4R8XWY9"/>
<dbReference type="EMBL" id="SOGN01000016">
    <property type="protein sequence ID" value="TFC83306.1"/>
    <property type="molecule type" value="Genomic_DNA"/>
</dbReference>
<evidence type="ECO:0000313" key="1">
    <source>
        <dbReference type="EMBL" id="TFC83306.1"/>
    </source>
</evidence>
<organism evidence="1 2">
    <name type="scientific">Cryobacterium cheniae</name>
    <dbReference type="NCBI Taxonomy" id="1259262"/>
    <lineage>
        <taxon>Bacteria</taxon>
        <taxon>Bacillati</taxon>
        <taxon>Actinomycetota</taxon>
        <taxon>Actinomycetes</taxon>
        <taxon>Micrococcales</taxon>
        <taxon>Microbacteriaceae</taxon>
        <taxon>Cryobacterium</taxon>
    </lineage>
</organism>